<evidence type="ECO:0000256" key="1">
    <source>
        <dbReference type="ARBA" id="ARBA00010641"/>
    </source>
</evidence>
<dbReference type="InterPro" id="IPR013249">
    <property type="entry name" value="RNA_pol_sigma70_r4_t2"/>
</dbReference>
<dbReference type="EMBL" id="JAUEPH010000003">
    <property type="protein sequence ID" value="MDN3204170.1"/>
    <property type="molecule type" value="Genomic_DNA"/>
</dbReference>
<keyword evidence="2" id="KW-0805">Transcription regulation</keyword>
<dbReference type="NCBIfam" id="TIGR02937">
    <property type="entry name" value="sigma70-ECF"/>
    <property type="match status" value="1"/>
</dbReference>
<dbReference type="Proteomes" id="UP001171916">
    <property type="component" value="Unassembled WGS sequence"/>
</dbReference>
<evidence type="ECO:0000256" key="3">
    <source>
        <dbReference type="ARBA" id="ARBA00023082"/>
    </source>
</evidence>
<dbReference type="PANTHER" id="PTHR43133">
    <property type="entry name" value="RNA POLYMERASE ECF-TYPE SIGMA FACTO"/>
    <property type="match status" value="1"/>
</dbReference>
<keyword evidence="8" id="KW-1185">Reference proteome</keyword>
<organism evidence="7 8">
    <name type="scientific">Algoriphagus sediminis</name>
    <dbReference type="NCBI Taxonomy" id="3057113"/>
    <lineage>
        <taxon>Bacteria</taxon>
        <taxon>Pseudomonadati</taxon>
        <taxon>Bacteroidota</taxon>
        <taxon>Cytophagia</taxon>
        <taxon>Cytophagales</taxon>
        <taxon>Cyclobacteriaceae</taxon>
        <taxon>Algoriphagus</taxon>
    </lineage>
</organism>
<evidence type="ECO:0000256" key="2">
    <source>
        <dbReference type="ARBA" id="ARBA00023015"/>
    </source>
</evidence>
<comment type="caution">
    <text evidence="7">The sequence shown here is derived from an EMBL/GenBank/DDBJ whole genome shotgun (WGS) entry which is preliminary data.</text>
</comment>
<dbReference type="InterPro" id="IPR036388">
    <property type="entry name" value="WH-like_DNA-bd_sf"/>
</dbReference>
<dbReference type="InterPro" id="IPR039425">
    <property type="entry name" value="RNA_pol_sigma-70-like"/>
</dbReference>
<dbReference type="InterPro" id="IPR007627">
    <property type="entry name" value="RNA_pol_sigma70_r2"/>
</dbReference>
<proteinExistence type="inferred from homology"/>
<evidence type="ECO:0000313" key="7">
    <source>
        <dbReference type="EMBL" id="MDN3204170.1"/>
    </source>
</evidence>
<dbReference type="SUPFAM" id="SSF88659">
    <property type="entry name" value="Sigma3 and sigma4 domains of RNA polymerase sigma factors"/>
    <property type="match status" value="1"/>
</dbReference>
<dbReference type="Gene3D" id="1.10.10.10">
    <property type="entry name" value="Winged helix-like DNA-binding domain superfamily/Winged helix DNA-binding domain"/>
    <property type="match status" value="1"/>
</dbReference>
<feature type="domain" description="RNA polymerase sigma-70 region 2" evidence="5">
    <location>
        <begin position="18"/>
        <end position="80"/>
    </location>
</feature>
<dbReference type="InterPro" id="IPR014284">
    <property type="entry name" value="RNA_pol_sigma-70_dom"/>
</dbReference>
<gene>
    <name evidence="7" type="ORF">QVH07_08420</name>
</gene>
<dbReference type="InterPro" id="IPR013324">
    <property type="entry name" value="RNA_pol_sigma_r3/r4-like"/>
</dbReference>
<evidence type="ECO:0000256" key="4">
    <source>
        <dbReference type="ARBA" id="ARBA00023163"/>
    </source>
</evidence>
<reference evidence="7" key="1">
    <citation type="submission" date="2023-06" db="EMBL/GenBank/DDBJ databases">
        <title>Robiginitalea aurantiacus sp. nov. and Algoriphagus sediminis sp. nov., isolated from coastal sediment.</title>
        <authorList>
            <person name="Zhou Z.Y."/>
            <person name="An J."/>
            <person name="Jia Y.W."/>
            <person name="Du Z.J."/>
        </authorList>
    </citation>
    <scope>NUCLEOTIDE SEQUENCE</scope>
    <source>
        <strain evidence="7">C2-7</strain>
    </source>
</reference>
<comment type="similarity">
    <text evidence="1">Belongs to the sigma-70 factor family. ECF subfamily.</text>
</comment>
<sequence length="164" mass="19147">MSDLNEQLSRSFIQQMDQNAGILFKVAQTYCWDKEDQKDLIQEISIQAWRSFPRFNPEFKFSTWLYRVALNVAISHIRKEVKRKSEPLDEEYNLLPEEESQGDENISELYKAIGKQSEINKAIILLHLEEKSYAEIAEILGISESNVGTKLNRIKKEIKNQLNP</sequence>
<keyword evidence="3" id="KW-0731">Sigma factor</keyword>
<name>A0ABT7YCB1_9BACT</name>
<protein>
    <submittedName>
        <fullName evidence="7">RNA polymerase sigma factor</fullName>
    </submittedName>
</protein>
<dbReference type="Pfam" id="PF08281">
    <property type="entry name" value="Sigma70_r4_2"/>
    <property type="match status" value="1"/>
</dbReference>
<dbReference type="SUPFAM" id="SSF88946">
    <property type="entry name" value="Sigma2 domain of RNA polymerase sigma factors"/>
    <property type="match status" value="1"/>
</dbReference>
<feature type="domain" description="RNA polymerase sigma factor 70 region 4 type 2" evidence="6">
    <location>
        <begin position="109"/>
        <end position="157"/>
    </location>
</feature>
<keyword evidence="4" id="KW-0804">Transcription</keyword>
<evidence type="ECO:0000313" key="8">
    <source>
        <dbReference type="Proteomes" id="UP001171916"/>
    </source>
</evidence>
<evidence type="ECO:0000259" key="6">
    <source>
        <dbReference type="Pfam" id="PF08281"/>
    </source>
</evidence>
<accession>A0ABT7YCB1</accession>
<dbReference type="RefSeq" id="WP_289999723.1">
    <property type="nucleotide sequence ID" value="NZ_JAUEPH010000003.1"/>
</dbReference>
<dbReference type="Gene3D" id="1.10.1740.10">
    <property type="match status" value="1"/>
</dbReference>
<dbReference type="PANTHER" id="PTHR43133:SF45">
    <property type="entry name" value="RNA POLYMERASE ECF-TYPE SIGMA FACTOR"/>
    <property type="match status" value="1"/>
</dbReference>
<evidence type="ECO:0000259" key="5">
    <source>
        <dbReference type="Pfam" id="PF04542"/>
    </source>
</evidence>
<dbReference type="InterPro" id="IPR013325">
    <property type="entry name" value="RNA_pol_sigma_r2"/>
</dbReference>
<dbReference type="Pfam" id="PF04542">
    <property type="entry name" value="Sigma70_r2"/>
    <property type="match status" value="1"/>
</dbReference>